<sequence>MGVGVLVSLLCVVCLPAALAQYGGYAGYGGCPQCWDKTNELHPMVLFCKAKYALKIRAEQQTGNTFVVSVIKDFKNNLPIHGKFTIYTDCPSYFKVKKTYMILAGGSSFGYGGFSLRMEACDFKVLSKDLACTQRTAFGNGGYDCECVDMCVAGKPGEYVPDYQVKCFNSYVLCQKYHRDPSAKCLKFFHHYYRPCLSSRGNGYR</sequence>
<dbReference type="SUPFAM" id="SSF50242">
    <property type="entry name" value="TIMP-like"/>
    <property type="match status" value="1"/>
</dbReference>
<reference evidence="2 3" key="1">
    <citation type="journal article" date="2017" name="Nat. Ecol. Evol.">
        <title>Scallop genome provides insights into evolution of bilaterian karyotype and development.</title>
        <authorList>
            <person name="Wang S."/>
            <person name="Zhang J."/>
            <person name="Jiao W."/>
            <person name="Li J."/>
            <person name="Xun X."/>
            <person name="Sun Y."/>
            <person name="Guo X."/>
            <person name="Huan P."/>
            <person name="Dong B."/>
            <person name="Zhang L."/>
            <person name="Hu X."/>
            <person name="Sun X."/>
            <person name="Wang J."/>
            <person name="Zhao C."/>
            <person name="Wang Y."/>
            <person name="Wang D."/>
            <person name="Huang X."/>
            <person name="Wang R."/>
            <person name="Lv J."/>
            <person name="Li Y."/>
            <person name="Zhang Z."/>
            <person name="Liu B."/>
            <person name="Lu W."/>
            <person name="Hui Y."/>
            <person name="Liang J."/>
            <person name="Zhou Z."/>
            <person name="Hou R."/>
            <person name="Li X."/>
            <person name="Liu Y."/>
            <person name="Li H."/>
            <person name="Ning X."/>
            <person name="Lin Y."/>
            <person name="Zhao L."/>
            <person name="Xing Q."/>
            <person name="Dou J."/>
            <person name="Li Y."/>
            <person name="Mao J."/>
            <person name="Guo H."/>
            <person name="Dou H."/>
            <person name="Li T."/>
            <person name="Mu C."/>
            <person name="Jiang W."/>
            <person name="Fu Q."/>
            <person name="Fu X."/>
            <person name="Miao Y."/>
            <person name="Liu J."/>
            <person name="Yu Q."/>
            <person name="Li R."/>
            <person name="Liao H."/>
            <person name="Li X."/>
            <person name="Kong Y."/>
            <person name="Jiang Z."/>
            <person name="Chourrout D."/>
            <person name="Li R."/>
            <person name="Bao Z."/>
        </authorList>
    </citation>
    <scope>NUCLEOTIDE SEQUENCE [LARGE SCALE GENOMIC DNA]</scope>
    <source>
        <strain evidence="2 3">PY_sf001</strain>
    </source>
</reference>
<keyword evidence="3" id="KW-1185">Reference proteome</keyword>
<evidence type="ECO:0000313" key="2">
    <source>
        <dbReference type="EMBL" id="OWF36313.1"/>
    </source>
</evidence>
<gene>
    <name evidence="2" type="ORF">KP79_PYT03214</name>
</gene>
<organism evidence="2 3">
    <name type="scientific">Mizuhopecten yessoensis</name>
    <name type="common">Japanese scallop</name>
    <name type="synonym">Patinopecten yessoensis</name>
    <dbReference type="NCBI Taxonomy" id="6573"/>
    <lineage>
        <taxon>Eukaryota</taxon>
        <taxon>Metazoa</taxon>
        <taxon>Spiralia</taxon>
        <taxon>Lophotrochozoa</taxon>
        <taxon>Mollusca</taxon>
        <taxon>Bivalvia</taxon>
        <taxon>Autobranchia</taxon>
        <taxon>Pteriomorphia</taxon>
        <taxon>Pectinida</taxon>
        <taxon>Pectinoidea</taxon>
        <taxon>Pectinidae</taxon>
        <taxon>Mizuhopecten</taxon>
    </lineage>
</organism>
<comment type="caution">
    <text evidence="2">The sequence shown here is derived from an EMBL/GenBank/DDBJ whole genome shotgun (WGS) entry which is preliminary data.</text>
</comment>
<name>A0A210PIK7_MIZYE</name>
<dbReference type="EMBL" id="NEDP02076641">
    <property type="protein sequence ID" value="OWF36313.1"/>
    <property type="molecule type" value="Genomic_DNA"/>
</dbReference>
<evidence type="ECO:0000256" key="1">
    <source>
        <dbReference type="SAM" id="SignalP"/>
    </source>
</evidence>
<keyword evidence="1" id="KW-0732">Signal</keyword>
<dbReference type="OrthoDB" id="10466605at2759"/>
<feature type="chain" id="PRO_5013143427" evidence="1">
    <location>
        <begin position="21"/>
        <end position="205"/>
    </location>
</feature>
<dbReference type="InterPro" id="IPR008993">
    <property type="entry name" value="TIMP-like_OB-fold"/>
</dbReference>
<dbReference type="Proteomes" id="UP000242188">
    <property type="component" value="Unassembled WGS sequence"/>
</dbReference>
<proteinExistence type="predicted"/>
<accession>A0A210PIK7</accession>
<dbReference type="AlphaFoldDB" id="A0A210PIK7"/>
<evidence type="ECO:0000313" key="3">
    <source>
        <dbReference type="Proteomes" id="UP000242188"/>
    </source>
</evidence>
<protein>
    <submittedName>
        <fullName evidence="2">Uncharacterized protein</fullName>
    </submittedName>
</protein>
<feature type="signal peptide" evidence="1">
    <location>
        <begin position="1"/>
        <end position="20"/>
    </location>
</feature>